<dbReference type="EMBL" id="JAPWDV010000003">
    <property type="protein sequence ID" value="KAJ6216135.1"/>
    <property type="molecule type" value="Genomic_DNA"/>
</dbReference>
<feature type="compositionally biased region" description="Basic and acidic residues" evidence="1">
    <location>
        <begin position="1115"/>
        <end position="1130"/>
    </location>
</feature>
<feature type="region of interest" description="Disordered" evidence="1">
    <location>
        <begin position="1331"/>
        <end position="1380"/>
    </location>
</feature>
<feature type="region of interest" description="Disordered" evidence="1">
    <location>
        <begin position="363"/>
        <end position="385"/>
    </location>
</feature>
<evidence type="ECO:0000313" key="3">
    <source>
        <dbReference type="EMBL" id="KAJ6216135.1"/>
    </source>
</evidence>
<evidence type="ECO:0000313" key="4">
    <source>
        <dbReference type="Proteomes" id="UP001142055"/>
    </source>
</evidence>
<feature type="compositionally biased region" description="Polar residues" evidence="1">
    <location>
        <begin position="1366"/>
        <end position="1379"/>
    </location>
</feature>
<feature type="signal peptide" evidence="2">
    <location>
        <begin position="1"/>
        <end position="28"/>
    </location>
</feature>
<feature type="compositionally biased region" description="Basic and acidic residues" evidence="1">
    <location>
        <begin position="988"/>
        <end position="997"/>
    </location>
</feature>
<keyword evidence="2" id="KW-0732">Signal</keyword>
<feature type="chain" id="PRO_5040373165" evidence="2">
    <location>
        <begin position="29"/>
        <end position="1582"/>
    </location>
</feature>
<feature type="compositionally biased region" description="Low complexity" evidence="1">
    <location>
        <begin position="837"/>
        <end position="850"/>
    </location>
</feature>
<feature type="region of interest" description="Disordered" evidence="1">
    <location>
        <begin position="1441"/>
        <end position="1504"/>
    </location>
</feature>
<feature type="region of interest" description="Disordered" evidence="1">
    <location>
        <begin position="1090"/>
        <end position="1147"/>
    </location>
</feature>
<proteinExistence type="predicted"/>
<feature type="compositionally biased region" description="Acidic residues" evidence="1">
    <location>
        <begin position="666"/>
        <end position="699"/>
    </location>
</feature>
<gene>
    <name evidence="3" type="ORF">RDWZM_007292</name>
</gene>
<feature type="compositionally biased region" description="Basic and acidic residues" evidence="1">
    <location>
        <begin position="1331"/>
        <end position="1341"/>
    </location>
</feature>
<evidence type="ECO:0000256" key="2">
    <source>
        <dbReference type="SAM" id="SignalP"/>
    </source>
</evidence>
<dbReference type="Proteomes" id="UP001142055">
    <property type="component" value="Chromosome 3"/>
</dbReference>
<evidence type="ECO:0000256" key="1">
    <source>
        <dbReference type="SAM" id="MobiDB-lite"/>
    </source>
</evidence>
<keyword evidence="4" id="KW-1185">Reference proteome</keyword>
<organism evidence="3 4">
    <name type="scientific">Blomia tropicalis</name>
    <name type="common">Mite</name>
    <dbReference type="NCBI Taxonomy" id="40697"/>
    <lineage>
        <taxon>Eukaryota</taxon>
        <taxon>Metazoa</taxon>
        <taxon>Ecdysozoa</taxon>
        <taxon>Arthropoda</taxon>
        <taxon>Chelicerata</taxon>
        <taxon>Arachnida</taxon>
        <taxon>Acari</taxon>
        <taxon>Acariformes</taxon>
        <taxon>Sarcoptiformes</taxon>
        <taxon>Astigmata</taxon>
        <taxon>Glycyphagoidea</taxon>
        <taxon>Echimyopodidae</taxon>
        <taxon>Blomia</taxon>
    </lineage>
</organism>
<feature type="region of interest" description="Disordered" evidence="1">
    <location>
        <begin position="973"/>
        <end position="1006"/>
    </location>
</feature>
<feature type="compositionally biased region" description="Polar residues" evidence="1">
    <location>
        <begin position="1464"/>
        <end position="1479"/>
    </location>
</feature>
<sequence>MFQYRSAIVEMLLRFLLSLLISYQQVVAFNNNVQPTNSSTELKRFTPSNESSSAPIIKETYHPGDADPNGITRPIVYFRPQPTTEMTPLAQSNITIMDFRKEKLDMNSGVTYENENNARTNEQERLLTLKFNNNNSGEQRTQPWSPITTRIVQNPSMNDMYQSFSLKNPKIKTRKPILMIADSGTEYETPKHMIEVGQRPTKYVVIGDDGSRIPVVLQGTTENESQEMSANTAIQPINVDDDTTGVAKDDRQYDTYSNQLASGLSDVNNPGTGSFINYAIPPPPPPPPSFPGTMPIMANVYWRKIVYPSTMVPMSDQQGGSASIASTSAGTLANNVDPKNDANVKQAQQQRYIVYYVKKDNGSLSSSDSNVNQVQPLTSSSSDRQQQLAQTIIRQIEQLETDGGQRNAIATQLPVRDQDILNSQHRLNVLNENRNKLIMVDQIQKQPIKIDERPMESQDEELIVIRRRPKKNRTKPKLMYKFPINPYSSRLVSIRPYRRIGLNRPLLFRFGLRLNAVLVRFRCVRVQFMSVANEIIEHKYNKEVRTGANEHFRKLSRENRANIMPDPKDASSTMYFHQVFSKEAAGSTETKVGKDQTKKSTPMATTTTVINHGHHQTKHPASIQAVNKTVNGGNLTSSETQNYYGYEPTGINKRHVHYPPVPIDVINDDDNSQNDSGDGDDYDNDDVDDSDDYDGDSGEDGGQNAPRQGSDDDGEVTERYNDERAQKIIDEIDGDISNQERDQDDDFDRSASFAIPKIDPNHKGCKTVYKEIQTVPGQGKATSADNDDFDADFAFKRRRRRRRRSVSIDGSIGDEDGATHSSFVIARECHFTDDSKSASPLPSTAPSAAADHSSKVRNVPETGHRPKVSQSESRFVPINAEPWRNGGRNFADFGGRIRSPLSMLNSPNRAFMSADESQFQKEQFIGHTPNVDASQNGQAYHKFPFPHYHIYYNRPGVQQSMSIDGSNDGMNVGSNTNPIEHQHHNHHDHGSTKRDETGTFNSPNSYFEFTNPNGGLTDNNRYGWAIAGPNFYKSGTASGDGKNKPKKLTYNYYRRDDSKTIDLDDMQPNDGYGEQVSAAMRGPVEHRTIIEHSTPETQNDDDDYTIHYGSGNSQEYDHEYDSDKDRKRNDLSSSTSSTMPSVEYYERSPNPWSNSLLNNFIADNIPESLLEPLDQWPLNQMEESNYQPKSPTVSGSISRGIFLYGKAKNLPMKESNSKAIAEQSPMSLNAFNVQPHEMLTMSEDQHYEFKNDPNHYMNRYFDNHKTFYHHQHNYNHPDVQMNDQNHYYNRFYEDKPFDQYEPLQGSFNTIIEHPKRPLNTNWPYKSKYVAENHKQKQESSKVQKNWSIPLNDDKSCKRKSKHNKNTSKNQDSTKPNAPNNLKYFESLKKRSAQMDQQITDSSNQHFRRKLPLILVDNLMASNSVNNEQKIRVNNLYKNNEMEDQDDQQRQQQHRQESDDDESGRQNMEIDNQDHSTLYSDDSESEKKEDYIESDDAAEGDDKQYEKERSKWLKDKGYAKHGWKNVYHKEEWGEAKKYHDVWRHKDWKDRYNEKIGASSNVRPVIIIAPKIGTEMNQTTIQRV</sequence>
<feature type="region of interest" description="Disordered" evidence="1">
    <location>
        <begin position="655"/>
        <end position="746"/>
    </location>
</feature>
<feature type="region of interest" description="Disordered" evidence="1">
    <location>
        <begin position="833"/>
        <end position="873"/>
    </location>
</feature>
<feature type="compositionally biased region" description="Basic residues" evidence="1">
    <location>
        <begin position="1356"/>
        <end position="1365"/>
    </location>
</feature>
<feature type="compositionally biased region" description="Basic and acidic residues" evidence="1">
    <location>
        <begin position="716"/>
        <end position="730"/>
    </location>
</feature>
<accession>A0A9Q0LYW0</accession>
<comment type="caution">
    <text evidence="3">The sequence shown here is derived from an EMBL/GenBank/DDBJ whole genome shotgun (WGS) entry which is preliminary data.</text>
</comment>
<protein>
    <submittedName>
        <fullName evidence="3">Uncharacterized protein</fullName>
    </submittedName>
</protein>
<name>A0A9Q0LYW0_BLOTA</name>
<reference evidence="3" key="1">
    <citation type="submission" date="2022-12" db="EMBL/GenBank/DDBJ databases">
        <title>Genome assemblies of Blomia tropicalis.</title>
        <authorList>
            <person name="Cui Y."/>
        </authorList>
    </citation>
    <scope>NUCLEOTIDE SEQUENCE</scope>
    <source>
        <tissue evidence="3">Adult mites</tissue>
    </source>
</reference>